<protein>
    <submittedName>
        <fullName evidence="1">Uncharacterized protein</fullName>
    </submittedName>
</protein>
<evidence type="ECO:0000313" key="1">
    <source>
        <dbReference type="EMBL" id="BES91360.1"/>
    </source>
</evidence>
<keyword evidence="2" id="KW-1185">Reference proteome</keyword>
<evidence type="ECO:0000313" key="2">
    <source>
        <dbReference type="Proteomes" id="UP001307889"/>
    </source>
</evidence>
<name>A0ABN7AGG9_9HEMI</name>
<accession>A0ABN7AGG9</accession>
<sequence length="243" mass="28115">MFLQTLGIKKWTVRYWICGDSFPGCLEDLDETTATGMAQNKSITKPSRKLKRKKDFLDMLPKLPSNYCRQTSSRQYLEPIIPNLYRLYVDHCKKSKKKESSGKNQELPLSSSGFRRIYDSMNIPLYQPKKDKCDTCCEFELGKITNDVYCKHVVLKNNARAEKSRDKEEAIAGRIHAFTSDLQAVRLSPCLSASTLYYKTKLNVHNFTMYNLATRGVVCYWFDESCTNVRKTLHRFVASSKVR</sequence>
<dbReference type="EMBL" id="AP028910">
    <property type="protein sequence ID" value="BES91360.1"/>
    <property type="molecule type" value="Genomic_DNA"/>
</dbReference>
<reference evidence="1 2" key="1">
    <citation type="submission" date="2023-09" db="EMBL/GenBank/DDBJ databases">
        <title>Nesidiocoris tenuis whole genome shotgun sequence.</title>
        <authorList>
            <person name="Shibata T."/>
            <person name="Shimoda M."/>
            <person name="Kobayashi T."/>
            <person name="Uehara T."/>
        </authorList>
    </citation>
    <scope>NUCLEOTIDE SEQUENCE [LARGE SCALE GENOMIC DNA]</scope>
    <source>
        <strain evidence="1 2">Japan</strain>
    </source>
</reference>
<dbReference type="PANTHER" id="PTHR10773:SF19">
    <property type="match status" value="1"/>
</dbReference>
<dbReference type="Proteomes" id="UP001307889">
    <property type="component" value="Chromosome 2"/>
</dbReference>
<organism evidence="1 2">
    <name type="scientific">Nesidiocoris tenuis</name>
    <dbReference type="NCBI Taxonomy" id="355587"/>
    <lineage>
        <taxon>Eukaryota</taxon>
        <taxon>Metazoa</taxon>
        <taxon>Ecdysozoa</taxon>
        <taxon>Arthropoda</taxon>
        <taxon>Hexapoda</taxon>
        <taxon>Insecta</taxon>
        <taxon>Pterygota</taxon>
        <taxon>Neoptera</taxon>
        <taxon>Paraneoptera</taxon>
        <taxon>Hemiptera</taxon>
        <taxon>Heteroptera</taxon>
        <taxon>Panheteroptera</taxon>
        <taxon>Cimicomorpha</taxon>
        <taxon>Miridae</taxon>
        <taxon>Dicyphina</taxon>
        <taxon>Nesidiocoris</taxon>
    </lineage>
</organism>
<dbReference type="PANTHER" id="PTHR10773">
    <property type="entry name" value="DNA-DIRECTED RNA POLYMERASES I, II, AND III SUBUNIT RPABC2"/>
    <property type="match status" value="1"/>
</dbReference>
<proteinExistence type="predicted"/>
<gene>
    <name evidence="1" type="ORF">NTJ_04168</name>
</gene>